<dbReference type="AlphaFoldDB" id="A0A2Z6RWY3"/>
<dbReference type="InterPro" id="IPR013087">
    <property type="entry name" value="Znf_C2H2_type"/>
</dbReference>
<dbReference type="InterPro" id="IPR051007">
    <property type="entry name" value="creA/MIG_C2H2-ZnF"/>
</dbReference>
<dbReference type="InterPro" id="IPR036236">
    <property type="entry name" value="Znf_C2H2_sf"/>
</dbReference>
<keyword evidence="3" id="KW-0677">Repeat</keyword>
<proteinExistence type="predicted"/>
<feature type="region of interest" description="Disordered" evidence="10">
    <location>
        <begin position="224"/>
        <end position="274"/>
    </location>
</feature>
<evidence type="ECO:0000256" key="5">
    <source>
        <dbReference type="ARBA" id="ARBA00022833"/>
    </source>
</evidence>
<dbReference type="GO" id="GO:0005737">
    <property type="term" value="C:cytoplasm"/>
    <property type="evidence" value="ECO:0007669"/>
    <property type="project" value="TreeGrafter"/>
</dbReference>
<evidence type="ECO:0000256" key="7">
    <source>
        <dbReference type="ARBA" id="ARBA00023163"/>
    </source>
</evidence>
<dbReference type="GO" id="GO:0008270">
    <property type="term" value="F:zinc ion binding"/>
    <property type="evidence" value="ECO:0007669"/>
    <property type="project" value="UniProtKB-KW"/>
</dbReference>
<dbReference type="PANTHER" id="PTHR47428:SF1">
    <property type="entry name" value="REGULATORY PROTEIN MIG1-RELATED"/>
    <property type="match status" value="1"/>
</dbReference>
<dbReference type="EMBL" id="BEXD01004101">
    <property type="protein sequence ID" value="GBC06831.1"/>
    <property type="molecule type" value="Genomic_DNA"/>
</dbReference>
<evidence type="ECO:0000256" key="6">
    <source>
        <dbReference type="ARBA" id="ARBA00023015"/>
    </source>
</evidence>
<keyword evidence="2" id="KW-0479">Metal-binding</keyword>
<dbReference type="Gene3D" id="3.30.160.60">
    <property type="entry name" value="Classic Zinc Finger"/>
    <property type="match status" value="2"/>
</dbReference>
<comment type="subcellular location">
    <subcellularLocation>
        <location evidence="1">Nucleus</location>
    </subcellularLocation>
</comment>
<evidence type="ECO:0000256" key="10">
    <source>
        <dbReference type="SAM" id="MobiDB-lite"/>
    </source>
</evidence>
<evidence type="ECO:0000256" key="8">
    <source>
        <dbReference type="ARBA" id="ARBA00023242"/>
    </source>
</evidence>
<dbReference type="FunFam" id="3.30.160.60:FF:000072">
    <property type="entry name" value="zinc finger protein 143 isoform X1"/>
    <property type="match status" value="1"/>
</dbReference>
<feature type="compositionally biased region" description="Basic residues" evidence="10">
    <location>
        <begin position="224"/>
        <end position="241"/>
    </location>
</feature>
<dbReference type="PANTHER" id="PTHR47428">
    <property type="entry name" value="REGULATORY PROTEIN MIG1-RELATED"/>
    <property type="match status" value="1"/>
</dbReference>
<reference evidence="12 13" key="1">
    <citation type="submission" date="2017-11" db="EMBL/GenBank/DDBJ databases">
        <title>The genome of Rhizophagus clarus HR1 reveals common genetic basis of auxotrophy among arbuscular mycorrhizal fungi.</title>
        <authorList>
            <person name="Kobayashi Y."/>
        </authorList>
    </citation>
    <scope>NUCLEOTIDE SEQUENCE [LARGE SCALE GENOMIC DNA]</scope>
    <source>
        <strain evidence="12 13">HR1</strain>
    </source>
</reference>
<feature type="compositionally biased region" description="Low complexity" evidence="10">
    <location>
        <begin position="153"/>
        <end position="167"/>
    </location>
</feature>
<evidence type="ECO:0000313" key="13">
    <source>
        <dbReference type="Proteomes" id="UP000247702"/>
    </source>
</evidence>
<sequence>MYKIFLFLLDSKTNSKSTTLKSNPLMNTSTAIINNSNIDPKFLLSNFESNHRDFHFFTDSQGNTFTTRDIPASQQGLFHNWMLPIFSLPTPPQPHHLSIQNISNTNIFMNQVMHHISPSTSSNDVSTISGNITFAHSMDEAQSICSTSNVNPTTASQRNSNSTSSSAKNRHACDWPGCTWSFKRLEHLKRHMITHTGERKYTCSYPGCGKRFGRSDNFAAHYRTHNKATSRKSRGTAKSKNKIQLNNYNDTLTQQHNSNNVMHDKSVNDGSIPQNVISQGSYSHFCGNSSDN</sequence>
<dbReference type="Proteomes" id="UP000247702">
    <property type="component" value="Unassembled WGS sequence"/>
</dbReference>
<evidence type="ECO:0000256" key="4">
    <source>
        <dbReference type="ARBA" id="ARBA00022771"/>
    </source>
</evidence>
<evidence type="ECO:0000256" key="1">
    <source>
        <dbReference type="ARBA" id="ARBA00004123"/>
    </source>
</evidence>
<dbReference type="STRING" id="94130.A0A2Z6RWY3"/>
<evidence type="ECO:0000256" key="9">
    <source>
        <dbReference type="PROSITE-ProRule" id="PRU00042"/>
    </source>
</evidence>
<dbReference type="Pfam" id="PF00096">
    <property type="entry name" value="zf-C2H2"/>
    <property type="match status" value="2"/>
</dbReference>
<dbReference type="GO" id="GO:0000433">
    <property type="term" value="P:carbon catabolite repression of transcription from RNA polymerase II promoter by glucose"/>
    <property type="evidence" value="ECO:0007669"/>
    <property type="project" value="TreeGrafter"/>
</dbReference>
<keyword evidence="6" id="KW-0805">Transcription regulation</keyword>
<keyword evidence="8" id="KW-0539">Nucleus</keyword>
<comment type="caution">
    <text evidence="12">The sequence shown here is derived from an EMBL/GenBank/DDBJ whole genome shotgun (WGS) entry which is preliminary data.</text>
</comment>
<keyword evidence="4 9" id="KW-0863">Zinc-finger</keyword>
<evidence type="ECO:0000259" key="11">
    <source>
        <dbReference type="PROSITE" id="PS50157"/>
    </source>
</evidence>
<feature type="compositionally biased region" description="Polar residues" evidence="10">
    <location>
        <begin position="242"/>
        <end position="261"/>
    </location>
</feature>
<dbReference type="GO" id="GO:0000978">
    <property type="term" value="F:RNA polymerase II cis-regulatory region sequence-specific DNA binding"/>
    <property type="evidence" value="ECO:0007669"/>
    <property type="project" value="TreeGrafter"/>
</dbReference>
<dbReference type="SUPFAM" id="SSF57667">
    <property type="entry name" value="beta-beta-alpha zinc fingers"/>
    <property type="match status" value="1"/>
</dbReference>
<dbReference type="GO" id="GO:0000981">
    <property type="term" value="F:DNA-binding transcription factor activity, RNA polymerase II-specific"/>
    <property type="evidence" value="ECO:0007669"/>
    <property type="project" value="UniProtKB-ARBA"/>
</dbReference>
<feature type="domain" description="C2H2-type" evidence="11">
    <location>
        <begin position="171"/>
        <end position="200"/>
    </location>
</feature>
<organism evidence="12 13">
    <name type="scientific">Rhizophagus clarus</name>
    <dbReference type="NCBI Taxonomy" id="94130"/>
    <lineage>
        <taxon>Eukaryota</taxon>
        <taxon>Fungi</taxon>
        <taxon>Fungi incertae sedis</taxon>
        <taxon>Mucoromycota</taxon>
        <taxon>Glomeromycotina</taxon>
        <taxon>Glomeromycetes</taxon>
        <taxon>Glomerales</taxon>
        <taxon>Glomeraceae</taxon>
        <taxon>Rhizophagus</taxon>
    </lineage>
</organism>
<keyword evidence="7" id="KW-0804">Transcription</keyword>
<feature type="domain" description="C2H2-type" evidence="11">
    <location>
        <begin position="201"/>
        <end position="230"/>
    </location>
</feature>
<keyword evidence="13" id="KW-1185">Reference proteome</keyword>
<evidence type="ECO:0000313" key="12">
    <source>
        <dbReference type="EMBL" id="GBC06831.1"/>
    </source>
</evidence>
<accession>A0A2Z6RWY3</accession>
<name>A0A2Z6RWY3_9GLOM</name>
<evidence type="ECO:0000256" key="3">
    <source>
        <dbReference type="ARBA" id="ARBA00022737"/>
    </source>
</evidence>
<dbReference type="SMART" id="SM00355">
    <property type="entry name" value="ZnF_C2H2"/>
    <property type="match status" value="2"/>
</dbReference>
<dbReference type="PROSITE" id="PS50157">
    <property type="entry name" value="ZINC_FINGER_C2H2_2"/>
    <property type="match status" value="2"/>
</dbReference>
<evidence type="ECO:0000256" key="2">
    <source>
        <dbReference type="ARBA" id="ARBA00022723"/>
    </source>
</evidence>
<dbReference type="FunFam" id="3.30.160.60:FF:000110">
    <property type="entry name" value="Zinc finger protein-like"/>
    <property type="match status" value="1"/>
</dbReference>
<protein>
    <recommendedName>
        <fullName evidence="11">C2H2-type domain-containing protein</fullName>
    </recommendedName>
</protein>
<dbReference type="PROSITE" id="PS00028">
    <property type="entry name" value="ZINC_FINGER_C2H2_1"/>
    <property type="match status" value="2"/>
</dbReference>
<dbReference type="GO" id="GO:0005634">
    <property type="term" value="C:nucleus"/>
    <property type="evidence" value="ECO:0007669"/>
    <property type="project" value="UniProtKB-SubCell"/>
</dbReference>
<keyword evidence="5" id="KW-0862">Zinc</keyword>
<feature type="region of interest" description="Disordered" evidence="10">
    <location>
        <begin position="145"/>
        <end position="171"/>
    </location>
</feature>
<gene>
    <name evidence="12" type="ORF">RclHR1_07070013</name>
</gene>